<name>A0AAN6SAF8_9PEZI</name>
<reference evidence="2" key="1">
    <citation type="journal article" date="2023" name="Mol. Phylogenet. Evol.">
        <title>Genome-scale phylogeny and comparative genomics of the fungal order Sordariales.</title>
        <authorList>
            <person name="Hensen N."/>
            <person name="Bonometti L."/>
            <person name="Westerberg I."/>
            <person name="Brannstrom I.O."/>
            <person name="Guillou S."/>
            <person name="Cros-Aarteil S."/>
            <person name="Calhoun S."/>
            <person name="Haridas S."/>
            <person name="Kuo A."/>
            <person name="Mondo S."/>
            <person name="Pangilinan J."/>
            <person name="Riley R."/>
            <person name="LaButti K."/>
            <person name="Andreopoulos B."/>
            <person name="Lipzen A."/>
            <person name="Chen C."/>
            <person name="Yan M."/>
            <person name="Daum C."/>
            <person name="Ng V."/>
            <person name="Clum A."/>
            <person name="Steindorff A."/>
            <person name="Ohm R.A."/>
            <person name="Martin F."/>
            <person name="Silar P."/>
            <person name="Natvig D.O."/>
            <person name="Lalanne C."/>
            <person name="Gautier V."/>
            <person name="Ament-Velasquez S.L."/>
            <person name="Kruys A."/>
            <person name="Hutchinson M.I."/>
            <person name="Powell A.J."/>
            <person name="Barry K."/>
            <person name="Miller A.N."/>
            <person name="Grigoriev I.V."/>
            <person name="Debuchy R."/>
            <person name="Gladieux P."/>
            <person name="Hiltunen Thoren M."/>
            <person name="Johannesson H."/>
        </authorList>
    </citation>
    <scope>NUCLEOTIDE SEQUENCE [LARGE SCALE GENOMIC DNA]</scope>
    <source>
        <strain evidence="2">CBS 340.73</strain>
    </source>
</reference>
<accession>A0AAN6SAF8</accession>
<evidence type="ECO:0000313" key="2">
    <source>
        <dbReference type="Proteomes" id="UP001303473"/>
    </source>
</evidence>
<dbReference type="Proteomes" id="UP001303473">
    <property type="component" value="Unassembled WGS sequence"/>
</dbReference>
<organism evidence="1 2">
    <name type="scientific">Diplogelasinospora grovesii</name>
    <dbReference type="NCBI Taxonomy" id="303347"/>
    <lineage>
        <taxon>Eukaryota</taxon>
        <taxon>Fungi</taxon>
        <taxon>Dikarya</taxon>
        <taxon>Ascomycota</taxon>
        <taxon>Pezizomycotina</taxon>
        <taxon>Sordariomycetes</taxon>
        <taxon>Sordariomycetidae</taxon>
        <taxon>Sordariales</taxon>
        <taxon>Diplogelasinosporaceae</taxon>
        <taxon>Diplogelasinospora</taxon>
    </lineage>
</organism>
<comment type="caution">
    <text evidence="1">The sequence shown here is derived from an EMBL/GenBank/DDBJ whole genome shotgun (WGS) entry which is preliminary data.</text>
</comment>
<evidence type="ECO:0000313" key="1">
    <source>
        <dbReference type="EMBL" id="KAK3946430.1"/>
    </source>
</evidence>
<protein>
    <submittedName>
        <fullName evidence="1">Uncharacterized protein</fullName>
    </submittedName>
</protein>
<dbReference type="AlphaFoldDB" id="A0AAN6SAF8"/>
<gene>
    <name evidence="1" type="ORF">QBC46DRAFT_444564</name>
</gene>
<proteinExistence type="predicted"/>
<keyword evidence="2" id="KW-1185">Reference proteome</keyword>
<sequence length="106" mass="11556">MRDGDGGERLTKGIRTSCFLVADSAAIESEAAKTLYVAKYVDDLFTSVHIRPEDPVAGTGRAAGVDQREGWRAIYVQTRGPESWIRNWASDSGSLVYAHVPRATSL</sequence>
<dbReference type="EMBL" id="MU853752">
    <property type="protein sequence ID" value="KAK3946430.1"/>
    <property type="molecule type" value="Genomic_DNA"/>
</dbReference>